<evidence type="ECO:0000256" key="4">
    <source>
        <dbReference type="ARBA" id="ARBA00022448"/>
    </source>
</evidence>
<comment type="similarity">
    <text evidence="2">Belongs to the complex I NDUFB10 subunit family.</text>
</comment>
<evidence type="ECO:0000256" key="6">
    <source>
        <dbReference type="ARBA" id="ARBA00022792"/>
    </source>
</evidence>
<accession>A0A481SX55</accession>
<evidence type="ECO:0000256" key="8">
    <source>
        <dbReference type="ARBA" id="ARBA00023128"/>
    </source>
</evidence>
<evidence type="ECO:0000256" key="9">
    <source>
        <dbReference type="ARBA" id="ARBA00023136"/>
    </source>
</evidence>
<dbReference type="EMBL" id="MH602934">
    <property type="protein sequence ID" value="QBH73179.1"/>
    <property type="molecule type" value="mRNA"/>
</dbReference>
<dbReference type="PANTHER" id="PTHR13094">
    <property type="entry name" value="NADH-UBIQUINONE OXIDOREDUCTASE PDSW SUBUNIT"/>
    <property type="match status" value="1"/>
</dbReference>
<protein>
    <recommendedName>
        <fullName evidence="3">NADH dehydrogenase [ubiquinone] 1 beta subcomplex subunit 10</fullName>
    </recommendedName>
</protein>
<evidence type="ECO:0000256" key="3">
    <source>
        <dbReference type="ARBA" id="ARBA00014109"/>
    </source>
</evidence>
<dbReference type="GO" id="GO:0005743">
    <property type="term" value="C:mitochondrial inner membrane"/>
    <property type="evidence" value="ECO:0007669"/>
    <property type="project" value="UniProtKB-SubCell"/>
</dbReference>
<keyword evidence="5" id="KW-0679">Respiratory chain</keyword>
<name>A0A481SX55_FRAVS</name>
<keyword evidence="8" id="KW-0496">Mitochondrion</keyword>
<proteinExistence type="evidence at transcript level"/>
<comment type="subcellular location">
    <subcellularLocation>
        <location evidence="1">Mitochondrion inner membrane</location>
        <topology evidence="1">Peripheral membrane protein</topology>
        <orientation evidence="1">Matrix side</orientation>
    </subcellularLocation>
</comment>
<dbReference type="PANTHER" id="PTHR13094:SF1">
    <property type="entry name" value="NADH DEHYDROGENASE [UBIQUINONE] 1 BETA SUBCOMPLEX SUBUNIT 10"/>
    <property type="match status" value="1"/>
</dbReference>
<evidence type="ECO:0000313" key="10">
    <source>
        <dbReference type="EMBL" id="QBH73179.1"/>
    </source>
</evidence>
<evidence type="ECO:0000256" key="2">
    <source>
        <dbReference type="ARBA" id="ARBA00008317"/>
    </source>
</evidence>
<evidence type="ECO:0000256" key="5">
    <source>
        <dbReference type="ARBA" id="ARBA00022660"/>
    </source>
</evidence>
<dbReference type="Pfam" id="PF10249">
    <property type="entry name" value="NDUFB10"/>
    <property type="match status" value="1"/>
</dbReference>
<reference evidence="10" key="1">
    <citation type="journal article" date="2019" name="Sci. Rep.">
        <title>No signal of deleterious mutation accumulation in conserved gene sequences of extant asexual hexapods.</title>
        <authorList>
            <person name="Brandt A."/>
            <person name="Bast J."/>
            <person name="Scheu S."/>
            <person name="Meusemann K."/>
            <person name="Donath A."/>
            <person name="Schuette K."/>
            <person name="Machida R."/>
            <person name="Kraaijeveld K."/>
        </authorList>
    </citation>
    <scope>NUCLEOTIDE SEQUENCE</scope>
    <source>
        <strain evidence="10">OG14338</strain>
    </source>
</reference>
<dbReference type="InterPro" id="IPR019377">
    <property type="entry name" value="NADH_UbQ_OxRdtase_su10"/>
</dbReference>
<dbReference type="GO" id="GO:0045271">
    <property type="term" value="C:respiratory chain complex I"/>
    <property type="evidence" value="ECO:0007669"/>
    <property type="project" value="UniProtKB-ARBA"/>
</dbReference>
<evidence type="ECO:0000256" key="7">
    <source>
        <dbReference type="ARBA" id="ARBA00022982"/>
    </source>
</evidence>
<sequence length="158" mass="18404">MADHSAFLKFVHALGAAIDGPVTWWKEQVVDPHQKNYNWYHRKYRRVPTVDQCYTDDPVCIFEADMQFLRDKNVDSEIISILRGRYEQCVVYEGPDATKCASLWETYEQAAANWFCKYGDLGAHAKSYDAFMKQKHRLIWERRYGPVGTGMNPSNQEA</sequence>
<evidence type="ECO:0000256" key="1">
    <source>
        <dbReference type="ARBA" id="ARBA00004443"/>
    </source>
</evidence>
<keyword evidence="7" id="KW-0249">Electron transport</keyword>
<keyword evidence="4" id="KW-0813">Transport</keyword>
<organism evidence="10">
    <name type="scientific">Franklinothrips vespiformis</name>
    <name type="common">Thrips</name>
    <name type="synonym">Aeolothrips vespiformis</name>
    <dbReference type="NCBI Taxonomy" id="297892"/>
    <lineage>
        <taxon>Eukaryota</taxon>
        <taxon>Metazoa</taxon>
        <taxon>Ecdysozoa</taxon>
        <taxon>Arthropoda</taxon>
        <taxon>Hexapoda</taxon>
        <taxon>Insecta</taxon>
        <taxon>Pterygota</taxon>
        <taxon>Neoptera</taxon>
        <taxon>Paraneoptera</taxon>
        <taxon>Thysanoptera</taxon>
        <taxon>Terebrantia</taxon>
        <taxon>Aeolothripoidea</taxon>
        <taxon>Aeolothripidae</taxon>
        <taxon>Franklinothrips</taxon>
    </lineage>
</organism>
<keyword evidence="9" id="KW-0472">Membrane</keyword>
<dbReference type="AlphaFoldDB" id="A0A481SX55"/>
<keyword evidence="6" id="KW-0999">Mitochondrion inner membrane</keyword>
<dbReference type="InterPro" id="IPR039993">
    <property type="entry name" value="NDUFB10"/>
</dbReference>